<dbReference type="EMBL" id="CAJPIZ010009865">
    <property type="protein sequence ID" value="CAG2112133.1"/>
    <property type="molecule type" value="Genomic_DNA"/>
</dbReference>
<dbReference type="InterPro" id="IPR051292">
    <property type="entry name" value="Xyl/GlcA_transferase"/>
</dbReference>
<evidence type="ECO:0000256" key="1">
    <source>
        <dbReference type="ARBA" id="ARBA00004606"/>
    </source>
</evidence>
<evidence type="ECO:0000256" key="7">
    <source>
        <dbReference type="SAM" id="Phobius"/>
    </source>
</evidence>
<dbReference type="Gene3D" id="3.90.550.10">
    <property type="entry name" value="Spore Coat Polysaccharide Biosynthesis Protein SpsA, Chain A"/>
    <property type="match status" value="1"/>
</dbReference>
<keyword evidence="9" id="KW-1185">Reference proteome</keyword>
<evidence type="ECO:0000313" key="8">
    <source>
        <dbReference type="EMBL" id="CAD7631703.1"/>
    </source>
</evidence>
<keyword evidence="5 7" id="KW-0472">Membrane</keyword>
<name>A0A7R9KZ00_9ACAR</name>
<evidence type="ECO:0000256" key="2">
    <source>
        <dbReference type="ARBA" id="ARBA00022692"/>
    </source>
</evidence>
<dbReference type="Pfam" id="PF13896">
    <property type="entry name" value="Glyco_transf_49"/>
    <property type="match status" value="1"/>
</dbReference>
<dbReference type="PANTHER" id="PTHR12270:SF52">
    <property type="entry name" value="GLYCOSYLTRANSFERASE-LIKE PROTEIN GNT13-RELATED"/>
    <property type="match status" value="1"/>
</dbReference>
<dbReference type="GO" id="GO:0016020">
    <property type="term" value="C:membrane"/>
    <property type="evidence" value="ECO:0007669"/>
    <property type="project" value="UniProtKB-SubCell"/>
</dbReference>
<gene>
    <name evidence="8" type="ORF">OSB1V03_LOCUS12112</name>
</gene>
<keyword evidence="4 7" id="KW-1133">Transmembrane helix</keyword>
<dbReference type="OrthoDB" id="411524at2759"/>
<keyword evidence="6" id="KW-0325">Glycoprotein</keyword>
<proteinExistence type="predicted"/>
<dbReference type="GO" id="GO:0042285">
    <property type="term" value="F:xylosyltransferase activity"/>
    <property type="evidence" value="ECO:0007669"/>
    <property type="project" value="TreeGrafter"/>
</dbReference>
<evidence type="ECO:0000256" key="3">
    <source>
        <dbReference type="ARBA" id="ARBA00022968"/>
    </source>
</evidence>
<organism evidence="8">
    <name type="scientific">Medioppia subpectinata</name>
    <dbReference type="NCBI Taxonomy" id="1979941"/>
    <lineage>
        <taxon>Eukaryota</taxon>
        <taxon>Metazoa</taxon>
        <taxon>Ecdysozoa</taxon>
        <taxon>Arthropoda</taxon>
        <taxon>Chelicerata</taxon>
        <taxon>Arachnida</taxon>
        <taxon>Acari</taxon>
        <taxon>Acariformes</taxon>
        <taxon>Sarcoptiformes</taxon>
        <taxon>Oribatida</taxon>
        <taxon>Brachypylina</taxon>
        <taxon>Oppioidea</taxon>
        <taxon>Oppiidae</taxon>
        <taxon>Medioppia</taxon>
    </lineage>
</organism>
<evidence type="ECO:0000256" key="5">
    <source>
        <dbReference type="ARBA" id="ARBA00023136"/>
    </source>
</evidence>
<dbReference type="GO" id="GO:0035269">
    <property type="term" value="P:protein O-linked glycosylation via mannose"/>
    <property type="evidence" value="ECO:0007669"/>
    <property type="project" value="TreeGrafter"/>
</dbReference>
<dbReference type="Proteomes" id="UP000759131">
    <property type="component" value="Unassembled WGS sequence"/>
</dbReference>
<reference evidence="8" key="1">
    <citation type="submission" date="2020-11" db="EMBL/GenBank/DDBJ databases">
        <authorList>
            <person name="Tran Van P."/>
        </authorList>
    </citation>
    <scope>NUCLEOTIDE SEQUENCE</scope>
</reference>
<dbReference type="InterPro" id="IPR029044">
    <property type="entry name" value="Nucleotide-diphossugar_trans"/>
</dbReference>
<protein>
    <submittedName>
        <fullName evidence="8">Uncharacterized protein</fullName>
    </submittedName>
</protein>
<evidence type="ECO:0000256" key="4">
    <source>
        <dbReference type="ARBA" id="ARBA00022989"/>
    </source>
</evidence>
<accession>A0A7R9KZ00</accession>
<dbReference type="PANTHER" id="PTHR12270">
    <property type="entry name" value="GLYCOSYLTRANSFERASE-RELATED"/>
    <property type="match status" value="1"/>
</dbReference>
<feature type="transmembrane region" description="Helical" evidence="7">
    <location>
        <begin position="21"/>
        <end position="48"/>
    </location>
</feature>
<sequence>MGLGMEYMLHKLRRNVGKTNSLQIIVLAIAIHSCVSVIMIYIHLVYYFDTHFSKHHSEHNHSNIGQIVYIKSDEEFGLNLIHNDMIKSNNISDKGWFSDHSKWIVSVNCFNNQWSLCSQILSTQCKADRSRAMYQFIPIRHDIDLYDINVSLRATADQLVEQSNQAFYGMLVYIKFDDNSHEIIRLQFPSELELWTQRKSRFHNKLKKRIESITLMITCFGYSGSVSFTDIKVSPILEKSQIETSDGIGRWCHNTYKPIDITDNLRYEPMVISLVPIHRTRQKSDVTFVTQLSMDRLIVLERSLQSWVGPVSIVIFIPLKNVGEGIQEWHRLYISKKLKILNLTHESHVNLVSGLESDEYPINALRNIAIKHVKTKFMFISDADFQPSPDFNNRFMSIFSKHEYTSRTAFVVPAFEYLESPQKEDPIPKTKEEFMQLIHREEPMVQPFRVLESADAHRLTNYWKWYYATQTYPVMGFLDKYEPYIVVE</sequence>
<comment type="subcellular location">
    <subcellularLocation>
        <location evidence="1">Membrane</location>
        <topology evidence="1">Single-pass type II membrane protein</topology>
    </subcellularLocation>
</comment>
<keyword evidence="2 7" id="KW-0812">Transmembrane</keyword>
<evidence type="ECO:0000313" key="9">
    <source>
        <dbReference type="Proteomes" id="UP000759131"/>
    </source>
</evidence>
<dbReference type="EMBL" id="OC864440">
    <property type="protein sequence ID" value="CAD7631703.1"/>
    <property type="molecule type" value="Genomic_DNA"/>
</dbReference>
<evidence type="ECO:0000256" key="6">
    <source>
        <dbReference type="ARBA" id="ARBA00023180"/>
    </source>
</evidence>
<dbReference type="GO" id="GO:0015020">
    <property type="term" value="F:glucuronosyltransferase activity"/>
    <property type="evidence" value="ECO:0007669"/>
    <property type="project" value="TreeGrafter"/>
</dbReference>
<dbReference type="AlphaFoldDB" id="A0A7R9KZ00"/>
<keyword evidence="3" id="KW-0735">Signal-anchor</keyword>